<feature type="region of interest" description="Disordered" evidence="1">
    <location>
        <begin position="108"/>
        <end position="130"/>
    </location>
</feature>
<name>C1DUR2_SULAA</name>
<evidence type="ECO:0000313" key="3">
    <source>
        <dbReference type="Proteomes" id="UP000001369"/>
    </source>
</evidence>
<evidence type="ECO:0000313" key="2">
    <source>
        <dbReference type="EMBL" id="ACN99478.1"/>
    </source>
</evidence>
<keyword evidence="3" id="KW-1185">Reference proteome</keyword>
<proteinExistence type="predicted"/>
<dbReference type="Proteomes" id="UP000001369">
    <property type="component" value="Chromosome"/>
</dbReference>
<dbReference type="NCBIfam" id="TIGR02590">
    <property type="entry name" value="cas_Csh2"/>
    <property type="match status" value="1"/>
</dbReference>
<dbReference type="RefSeq" id="WP_012674792.1">
    <property type="nucleotide sequence ID" value="NC_012438.1"/>
</dbReference>
<dbReference type="HOGENOM" id="CLU_071770_0_0_0"/>
<dbReference type="KEGG" id="saf:SULAZ_0870"/>
<gene>
    <name evidence="2" type="primary">csh</name>
    <name evidence="2" type="ordered locus">SULAZ_0870</name>
</gene>
<dbReference type="GO" id="GO:0043571">
    <property type="term" value="P:maintenance of CRISPR repeat elements"/>
    <property type="evidence" value="ECO:0007669"/>
    <property type="project" value="InterPro"/>
</dbReference>
<dbReference type="EMBL" id="CP001229">
    <property type="protein sequence ID" value="ACN99478.1"/>
    <property type="molecule type" value="Genomic_DNA"/>
</dbReference>
<feature type="compositionally biased region" description="Basic and acidic residues" evidence="1">
    <location>
        <begin position="108"/>
        <end position="118"/>
    </location>
</feature>
<dbReference type="InterPro" id="IPR013419">
    <property type="entry name" value="CRISPR-assoc_prot_Cas7/Csh2"/>
</dbReference>
<protein>
    <submittedName>
        <fullName evidence="2">Crispr-associated protein, Csh2 family</fullName>
    </submittedName>
</protein>
<organism evidence="2 3">
    <name type="scientific">Sulfurihydrogenibium azorense (strain DSM 15241 / OCM 825 / Az-Fu1)</name>
    <dbReference type="NCBI Taxonomy" id="204536"/>
    <lineage>
        <taxon>Bacteria</taxon>
        <taxon>Pseudomonadati</taxon>
        <taxon>Aquificota</taxon>
        <taxon>Aquificia</taxon>
        <taxon>Aquificales</taxon>
        <taxon>Hydrogenothermaceae</taxon>
        <taxon>Sulfurihydrogenibium</taxon>
    </lineage>
</organism>
<dbReference type="eggNOG" id="COG3649">
    <property type="taxonomic scope" value="Bacteria"/>
</dbReference>
<evidence type="ECO:0000256" key="1">
    <source>
        <dbReference type="SAM" id="MobiDB-lite"/>
    </source>
</evidence>
<accession>C1DUR2</accession>
<dbReference type="STRING" id="204536.SULAZ_0870"/>
<dbReference type="InterPro" id="IPR006482">
    <property type="entry name" value="Cas7_Csh2/Csh2"/>
</dbReference>
<reference evidence="2 3" key="1">
    <citation type="journal article" date="2009" name="J. Bacteriol.">
        <title>Complete and draft genome sequences of six members of the Aquificales.</title>
        <authorList>
            <person name="Reysenbach A.L."/>
            <person name="Hamamura N."/>
            <person name="Podar M."/>
            <person name="Griffiths E."/>
            <person name="Ferreira S."/>
            <person name="Hochstein R."/>
            <person name="Heidelberg J."/>
            <person name="Johnson J."/>
            <person name="Mead D."/>
            <person name="Pohorille A."/>
            <person name="Sarmiento M."/>
            <person name="Schweighofer K."/>
            <person name="Seshadri R."/>
            <person name="Voytek M.A."/>
        </authorList>
    </citation>
    <scope>NUCLEOTIDE SEQUENCE [LARGE SCALE GENOMIC DNA]</scope>
    <source>
        <strain evidence="3">Az-Fu1 / DSM 15241 / OCM 825</strain>
    </source>
</reference>
<dbReference type="AlphaFoldDB" id="C1DUR2"/>
<dbReference type="NCBIfam" id="TIGR01595">
    <property type="entry name" value="cas_CT1132"/>
    <property type="match status" value="1"/>
</dbReference>
<sequence length="315" mass="37027">MLNRREYLFLYDVSFGNPNGDPNDENKPRIDEETGRNIITDVRLKRTVRDYLYDFKGMEIFVREIKEGEYVIDGKKRASMFGNNPENIINSCIDIRLFGGVIPLEKKNNNKKGKKEETKEEETTEDTKSGSIKFTGPVQFNMGQSLHKVKLEYIKGTGAFASKKEKTTKTFREEWILPYSLIAFHGVFNENASKHTKTTEKDLEHLREVLWYGTKNLITRSKMEHIPRLLIEIVYKPNTYFHIGELHRYVKIETNIPEEHIRSTDDFILNIDRLIEVIEEEKDKIEKVNYKVDRNLRLSRDLKSDLVEFQEIKGI</sequence>
<dbReference type="Pfam" id="PF05107">
    <property type="entry name" value="Cas_Cas7"/>
    <property type="match status" value="1"/>
</dbReference>